<dbReference type="AlphaFoldDB" id="A0A9P6HA24"/>
<dbReference type="EMBL" id="WIUZ02000012">
    <property type="protein sequence ID" value="KAF9782359.1"/>
    <property type="molecule type" value="Genomic_DNA"/>
</dbReference>
<comment type="caution">
    <text evidence="1">The sequence shown here is derived from an EMBL/GenBank/DDBJ whole genome shotgun (WGS) entry which is preliminary data.</text>
</comment>
<gene>
    <name evidence="1" type="ORF">BJ322DRAFT_1075811</name>
</gene>
<proteinExistence type="predicted"/>
<sequence length="101" mass="11250">MRSADQAFWRRLQAQALAVGLVVTDGWTVSGEVSVKGYATRTSGTFLGCVDRVGRINLQRTFWVNIDMTGFHLLVSPRERSQATMRAGVHGLLAPREKQLF</sequence>
<organism evidence="1 2">
    <name type="scientific">Thelephora terrestris</name>
    <dbReference type="NCBI Taxonomy" id="56493"/>
    <lineage>
        <taxon>Eukaryota</taxon>
        <taxon>Fungi</taxon>
        <taxon>Dikarya</taxon>
        <taxon>Basidiomycota</taxon>
        <taxon>Agaricomycotina</taxon>
        <taxon>Agaricomycetes</taxon>
        <taxon>Thelephorales</taxon>
        <taxon>Thelephoraceae</taxon>
        <taxon>Thelephora</taxon>
    </lineage>
</organism>
<keyword evidence="2" id="KW-1185">Reference proteome</keyword>
<dbReference type="Proteomes" id="UP000736335">
    <property type="component" value="Unassembled WGS sequence"/>
</dbReference>
<protein>
    <submittedName>
        <fullName evidence="1">Uncharacterized protein</fullName>
    </submittedName>
</protein>
<reference evidence="1" key="2">
    <citation type="submission" date="2020-11" db="EMBL/GenBank/DDBJ databases">
        <authorList>
            <consortium name="DOE Joint Genome Institute"/>
            <person name="Kuo A."/>
            <person name="Miyauchi S."/>
            <person name="Kiss E."/>
            <person name="Drula E."/>
            <person name="Kohler A."/>
            <person name="Sanchez-Garcia M."/>
            <person name="Andreopoulos B."/>
            <person name="Barry K.W."/>
            <person name="Bonito G."/>
            <person name="Buee M."/>
            <person name="Carver A."/>
            <person name="Chen C."/>
            <person name="Cichocki N."/>
            <person name="Clum A."/>
            <person name="Culley D."/>
            <person name="Crous P.W."/>
            <person name="Fauchery L."/>
            <person name="Girlanda M."/>
            <person name="Hayes R."/>
            <person name="Keri Z."/>
            <person name="Labutti K."/>
            <person name="Lipzen A."/>
            <person name="Lombard V."/>
            <person name="Magnuson J."/>
            <person name="Maillard F."/>
            <person name="Morin E."/>
            <person name="Murat C."/>
            <person name="Nolan M."/>
            <person name="Ohm R."/>
            <person name="Pangilinan J."/>
            <person name="Pereira M."/>
            <person name="Perotto S."/>
            <person name="Peter M."/>
            <person name="Riley R."/>
            <person name="Sitrit Y."/>
            <person name="Stielow B."/>
            <person name="Szollosi G."/>
            <person name="Zifcakova L."/>
            <person name="Stursova M."/>
            <person name="Spatafora J.W."/>
            <person name="Tedersoo L."/>
            <person name="Vaario L.-M."/>
            <person name="Yamada A."/>
            <person name="Yan M."/>
            <person name="Wang P."/>
            <person name="Xu J."/>
            <person name="Bruns T."/>
            <person name="Baldrian P."/>
            <person name="Vilgalys R."/>
            <person name="Henrissat B."/>
            <person name="Grigoriev I.V."/>
            <person name="Hibbett D."/>
            <person name="Nagy L.G."/>
            <person name="Martin F.M."/>
        </authorList>
    </citation>
    <scope>NUCLEOTIDE SEQUENCE</scope>
    <source>
        <strain evidence="1">UH-Tt-Lm1</strain>
    </source>
</reference>
<accession>A0A9P6HA24</accession>
<evidence type="ECO:0000313" key="1">
    <source>
        <dbReference type="EMBL" id="KAF9782359.1"/>
    </source>
</evidence>
<evidence type="ECO:0000313" key="2">
    <source>
        <dbReference type="Proteomes" id="UP000736335"/>
    </source>
</evidence>
<reference evidence="1" key="1">
    <citation type="journal article" date="2020" name="Nat. Commun.">
        <title>Large-scale genome sequencing of mycorrhizal fungi provides insights into the early evolution of symbiotic traits.</title>
        <authorList>
            <person name="Miyauchi S."/>
            <person name="Kiss E."/>
            <person name="Kuo A."/>
            <person name="Drula E."/>
            <person name="Kohler A."/>
            <person name="Sanchez-Garcia M."/>
            <person name="Morin E."/>
            <person name="Andreopoulos B."/>
            <person name="Barry K.W."/>
            <person name="Bonito G."/>
            <person name="Buee M."/>
            <person name="Carver A."/>
            <person name="Chen C."/>
            <person name="Cichocki N."/>
            <person name="Clum A."/>
            <person name="Culley D."/>
            <person name="Crous P.W."/>
            <person name="Fauchery L."/>
            <person name="Girlanda M."/>
            <person name="Hayes R.D."/>
            <person name="Keri Z."/>
            <person name="LaButti K."/>
            <person name="Lipzen A."/>
            <person name="Lombard V."/>
            <person name="Magnuson J."/>
            <person name="Maillard F."/>
            <person name="Murat C."/>
            <person name="Nolan M."/>
            <person name="Ohm R.A."/>
            <person name="Pangilinan J."/>
            <person name="Pereira M.F."/>
            <person name="Perotto S."/>
            <person name="Peter M."/>
            <person name="Pfister S."/>
            <person name="Riley R."/>
            <person name="Sitrit Y."/>
            <person name="Stielow J.B."/>
            <person name="Szollosi G."/>
            <person name="Zifcakova L."/>
            <person name="Stursova M."/>
            <person name="Spatafora J.W."/>
            <person name="Tedersoo L."/>
            <person name="Vaario L.M."/>
            <person name="Yamada A."/>
            <person name="Yan M."/>
            <person name="Wang P."/>
            <person name="Xu J."/>
            <person name="Bruns T."/>
            <person name="Baldrian P."/>
            <person name="Vilgalys R."/>
            <person name="Dunand C."/>
            <person name="Henrissat B."/>
            <person name="Grigoriev I.V."/>
            <person name="Hibbett D."/>
            <person name="Nagy L.G."/>
            <person name="Martin F.M."/>
        </authorList>
    </citation>
    <scope>NUCLEOTIDE SEQUENCE</scope>
    <source>
        <strain evidence="1">UH-Tt-Lm1</strain>
    </source>
</reference>
<name>A0A9P6HA24_9AGAM</name>